<protein>
    <submittedName>
        <fullName evidence="1">Uncharacterized protein</fullName>
    </submittedName>
</protein>
<sequence length="145" mass="15180">MTRHRFGPLQPRLPALSRGAGQGAPARWWAHLALVWLVLALVAAPTLGRLHQVVHGDALDRVQTHAHATDTASADHRHGQLAQLVAGHAPTDCLLLDQLALGDALHSAPLALPEAAPTQAQPCLPAGRATLPHTALFLARGPPAA</sequence>
<dbReference type="Proteomes" id="UP000215441">
    <property type="component" value="Unassembled WGS sequence"/>
</dbReference>
<accession>A0A235ET82</accession>
<evidence type="ECO:0000313" key="2">
    <source>
        <dbReference type="Proteomes" id="UP000215441"/>
    </source>
</evidence>
<organism evidence="1 2">
    <name type="scientific">Acidovorax kalamii</name>
    <dbReference type="NCBI Taxonomy" id="2004485"/>
    <lineage>
        <taxon>Bacteria</taxon>
        <taxon>Pseudomonadati</taxon>
        <taxon>Pseudomonadota</taxon>
        <taxon>Betaproteobacteria</taxon>
        <taxon>Burkholderiales</taxon>
        <taxon>Comamonadaceae</taxon>
        <taxon>Acidovorax</taxon>
    </lineage>
</organism>
<proteinExistence type="predicted"/>
<comment type="caution">
    <text evidence="1">The sequence shown here is derived from an EMBL/GenBank/DDBJ whole genome shotgun (WGS) entry which is preliminary data.</text>
</comment>
<reference evidence="1 2" key="1">
    <citation type="submission" date="2017-07" db="EMBL/GenBank/DDBJ databases">
        <title>Acidovorax KNDSW TSA 6 genome sequence and assembly.</title>
        <authorList>
            <person name="Mayilraj S."/>
        </authorList>
    </citation>
    <scope>NUCLEOTIDE SEQUENCE [LARGE SCALE GENOMIC DNA]</scope>
    <source>
        <strain evidence="1 2">KNDSW-TSA6</strain>
    </source>
</reference>
<keyword evidence="2" id="KW-1185">Reference proteome</keyword>
<dbReference type="AlphaFoldDB" id="A0A235ET82"/>
<dbReference type="EMBL" id="NOIG01000003">
    <property type="protein sequence ID" value="OYD51757.1"/>
    <property type="molecule type" value="Genomic_DNA"/>
</dbReference>
<evidence type="ECO:0000313" key="1">
    <source>
        <dbReference type="EMBL" id="OYD51757.1"/>
    </source>
</evidence>
<gene>
    <name evidence="1" type="ORF">CBY09_02470</name>
</gene>
<dbReference type="RefSeq" id="WP_094286076.1">
    <property type="nucleotide sequence ID" value="NZ_NOIG01000003.1"/>
</dbReference>
<dbReference type="OrthoDB" id="8812283at2"/>
<name>A0A235ET82_9BURK</name>